<feature type="transmembrane region" description="Helical" evidence="2">
    <location>
        <begin position="41"/>
        <end position="63"/>
    </location>
</feature>
<feature type="transmembrane region" description="Helical" evidence="2">
    <location>
        <begin position="75"/>
        <end position="96"/>
    </location>
</feature>
<organism evidence="3 4">
    <name type="scientific">Polyangium sorediatum</name>
    <dbReference type="NCBI Taxonomy" id="889274"/>
    <lineage>
        <taxon>Bacteria</taxon>
        <taxon>Pseudomonadati</taxon>
        <taxon>Myxococcota</taxon>
        <taxon>Polyangia</taxon>
        <taxon>Polyangiales</taxon>
        <taxon>Polyangiaceae</taxon>
        <taxon>Polyangium</taxon>
    </lineage>
</organism>
<sequence>MDIEKVSGVIYLIAFGIPGFIAQSVFNWVVAASPNDDKGRILSSFVTSAWLYAFASPSIYYLLVSDSWRGAHPRLFAASIFALLFLYPFIAGYISGRVASSKLGRRALAFLGVRHPNPRAWDRIFSDGKQRFVLAELTDGSYIGGLYSGESFAGDDPSNGDLYLELQYKISNDDQLSFSEQPIGGSGGVYIERRNIKMLRFYECNYDSNSLAEESSKKTWLRSVYHWLKSRWDRKSKAATNQATLEEVDDRDKEAGRLSAADTATTENATLSGRGLSTPSSSEAESANSAEGHGRASSVEPE</sequence>
<keyword evidence="4" id="KW-1185">Reference proteome</keyword>
<dbReference type="Pfam" id="PF19865">
    <property type="entry name" value="DUF6338"/>
    <property type="match status" value="1"/>
</dbReference>
<evidence type="ECO:0000313" key="4">
    <source>
        <dbReference type="Proteomes" id="UP001160301"/>
    </source>
</evidence>
<comment type="caution">
    <text evidence="3">The sequence shown here is derived from an EMBL/GenBank/DDBJ whole genome shotgun (WGS) entry which is preliminary data.</text>
</comment>
<feature type="compositionally biased region" description="Polar residues" evidence="1">
    <location>
        <begin position="262"/>
        <end position="279"/>
    </location>
</feature>
<accession>A0ABT6PAY9</accession>
<dbReference type="InterPro" id="IPR045919">
    <property type="entry name" value="DUF6338"/>
</dbReference>
<evidence type="ECO:0000313" key="3">
    <source>
        <dbReference type="EMBL" id="MDI1437679.1"/>
    </source>
</evidence>
<keyword evidence="2" id="KW-0812">Transmembrane</keyword>
<gene>
    <name evidence="3" type="ORF">QHF89_49685</name>
</gene>
<feature type="compositionally biased region" description="Low complexity" evidence="1">
    <location>
        <begin position="280"/>
        <end position="291"/>
    </location>
</feature>
<keyword evidence="2" id="KW-1133">Transmembrane helix</keyword>
<evidence type="ECO:0000256" key="2">
    <source>
        <dbReference type="SAM" id="Phobius"/>
    </source>
</evidence>
<name>A0ABT6PAY9_9BACT</name>
<dbReference type="EMBL" id="JARZHI010000157">
    <property type="protein sequence ID" value="MDI1437679.1"/>
    <property type="molecule type" value="Genomic_DNA"/>
</dbReference>
<dbReference type="Proteomes" id="UP001160301">
    <property type="component" value="Unassembled WGS sequence"/>
</dbReference>
<feature type="transmembrane region" description="Helical" evidence="2">
    <location>
        <begin position="6"/>
        <end position="29"/>
    </location>
</feature>
<proteinExistence type="predicted"/>
<keyword evidence="2" id="KW-0472">Membrane</keyword>
<feature type="region of interest" description="Disordered" evidence="1">
    <location>
        <begin position="238"/>
        <end position="302"/>
    </location>
</feature>
<dbReference type="RefSeq" id="WP_136973407.1">
    <property type="nucleotide sequence ID" value="NZ_JARZHI010000157.1"/>
</dbReference>
<evidence type="ECO:0000256" key="1">
    <source>
        <dbReference type="SAM" id="MobiDB-lite"/>
    </source>
</evidence>
<protein>
    <submittedName>
        <fullName evidence="3">DUF6338 family protein</fullName>
    </submittedName>
</protein>
<reference evidence="3 4" key="1">
    <citation type="submission" date="2023-04" db="EMBL/GenBank/DDBJ databases">
        <title>The genome sequence of Polyangium sorediatum DSM14670.</title>
        <authorList>
            <person name="Zhang X."/>
        </authorList>
    </citation>
    <scope>NUCLEOTIDE SEQUENCE [LARGE SCALE GENOMIC DNA]</scope>
    <source>
        <strain evidence="3 4">DSM 14670</strain>
    </source>
</reference>